<dbReference type="Gene3D" id="3.40.50.720">
    <property type="entry name" value="NAD(P)-binding Rossmann-like Domain"/>
    <property type="match status" value="1"/>
</dbReference>
<dbReference type="SUPFAM" id="SSF51735">
    <property type="entry name" value="NAD(P)-binding Rossmann-fold domains"/>
    <property type="match status" value="1"/>
</dbReference>
<keyword evidence="3" id="KW-0812">Transmembrane</keyword>
<evidence type="ECO:0000256" key="4">
    <source>
        <dbReference type="ARBA" id="ARBA00022793"/>
    </source>
</evidence>
<keyword evidence="6" id="KW-1133">Transmembrane helix</keyword>
<dbReference type="UniPathway" id="UPA00796">
    <property type="reaction ID" value="UER00771"/>
</dbReference>
<keyword evidence="5" id="KW-0735">Signal-anchor</keyword>
<evidence type="ECO:0000313" key="15">
    <source>
        <dbReference type="Proteomes" id="UP000677913"/>
    </source>
</evidence>
<dbReference type="PANTHER" id="PTHR43078">
    <property type="entry name" value="UDP-GLUCURONIC ACID DECARBOXYLASE-RELATED"/>
    <property type="match status" value="1"/>
</dbReference>
<dbReference type="GO" id="GO:0048040">
    <property type="term" value="F:UDP-glucuronate decarboxylase activity"/>
    <property type="evidence" value="ECO:0007669"/>
    <property type="project" value="TreeGrafter"/>
</dbReference>
<dbReference type="AlphaFoldDB" id="A0A8J8BFE1"/>
<organism evidence="14 15">
    <name type="scientific">Actinocrinis puniceicyclus</name>
    <dbReference type="NCBI Taxonomy" id="977794"/>
    <lineage>
        <taxon>Bacteria</taxon>
        <taxon>Bacillati</taxon>
        <taxon>Actinomycetota</taxon>
        <taxon>Actinomycetes</taxon>
        <taxon>Catenulisporales</taxon>
        <taxon>Actinospicaceae</taxon>
        <taxon>Actinocrinis</taxon>
    </lineage>
</organism>
<dbReference type="InterPro" id="IPR044516">
    <property type="entry name" value="UXS-like"/>
</dbReference>
<feature type="domain" description="NAD-dependent epimerase/dehydratase" evidence="13">
    <location>
        <begin position="3"/>
        <end position="237"/>
    </location>
</feature>
<dbReference type="RefSeq" id="WP_211470806.1">
    <property type="nucleotide sequence ID" value="NZ_JAGSXH010000120.1"/>
</dbReference>
<dbReference type="InterPro" id="IPR001509">
    <property type="entry name" value="Epimerase_deHydtase"/>
</dbReference>
<keyword evidence="7" id="KW-0520">NAD</keyword>
<evidence type="ECO:0000256" key="10">
    <source>
        <dbReference type="ARBA" id="ARBA00023180"/>
    </source>
</evidence>
<evidence type="ECO:0000256" key="11">
    <source>
        <dbReference type="ARBA" id="ARBA00023239"/>
    </source>
</evidence>
<dbReference type="Proteomes" id="UP000677913">
    <property type="component" value="Unassembled WGS sequence"/>
</dbReference>
<evidence type="ECO:0000256" key="7">
    <source>
        <dbReference type="ARBA" id="ARBA00023027"/>
    </source>
</evidence>
<proteinExistence type="predicted"/>
<dbReference type="FunFam" id="3.40.50.720:FF:000065">
    <property type="entry name" value="UDP-glucuronic acid decarboxylase 1"/>
    <property type="match status" value="1"/>
</dbReference>
<dbReference type="GO" id="GO:0070403">
    <property type="term" value="F:NAD+ binding"/>
    <property type="evidence" value="ECO:0007669"/>
    <property type="project" value="InterPro"/>
</dbReference>
<evidence type="ECO:0000256" key="2">
    <source>
        <dbReference type="ARBA" id="ARBA00004323"/>
    </source>
</evidence>
<evidence type="ECO:0000256" key="1">
    <source>
        <dbReference type="ARBA" id="ARBA00001911"/>
    </source>
</evidence>
<keyword evidence="4" id="KW-0210">Decarboxylase</keyword>
<comment type="cofactor">
    <cofactor evidence="1">
        <name>NAD(+)</name>
        <dbReference type="ChEBI" id="CHEBI:57540"/>
    </cofactor>
</comment>
<evidence type="ECO:0000256" key="5">
    <source>
        <dbReference type="ARBA" id="ARBA00022968"/>
    </source>
</evidence>
<keyword evidence="9" id="KW-0472">Membrane</keyword>
<evidence type="ECO:0000313" key="14">
    <source>
        <dbReference type="EMBL" id="MBS2966081.1"/>
    </source>
</evidence>
<gene>
    <name evidence="14" type="ORF">KGA66_23755</name>
</gene>
<accession>A0A8J8BFE1</accession>
<dbReference type="GO" id="GO:0005737">
    <property type="term" value="C:cytoplasm"/>
    <property type="evidence" value="ECO:0007669"/>
    <property type="project" value="TreeGrafter"/>
</dbReference>
<evidence type="ECO:0000259" key="13">
    <source>
        <dbReference type="Pfam" id="PF01370"/>
    </source>
</evidence>
<name>A0A8J8BFE1_9ACTN</name>
<comment type="caution">
    <text evidence="14">The sequence shown here is derived from an EMBL/GenBank/DDBJ whole genome shotgun (WGS) entry which is preliminary data.</text>
</comment>
<evidence type="ECO:0000256" key="12">
    <source>
        <dbReference type="ARBA" id="ARBA00037859"/>
    </source>
</evidence>
<keyword evidence="8" id="KW-0333">Golgi apparatus</keyword>
<keyword evidence="10" id="KW-0325">Glycoprotein</keyword>
<dbReference type="GO" id="GO:0042732">
    <property type="term" value="P:D-xylose metabolic process"/>
    <property type="evidence" value="ECO:0007669"/>
    <property type="project" value="InterPro"/>
</dbReference>
<sequence>MRVVVTGAAGFIGSHLCERLIARGDEVVCVDDMSSGRLDNVIALKESSRFEFIAHDVTSKIPVAGPVDAVAHLASPASPPDYLRRPLETLAVGSRGTENALRLAHRHGARFLLASTSEVYGDPLVHPQREDYWGNVNPIGPRSVYDEAKRYAEAVTSAYRRTLGVNTGIVRIFNTYGPRMRANDGRVVSSLLVQALCGEPLTIYGDGKQTRSFCYVDDLVTGLVAMLDSDEAGPVNLGNPQERTIAQLADLVREVTGSAPPVEYHAMPQDDPLQRRPDIGRARALFGWDPAVGIEEGLRRTAAWFASRPEELASAVVTLRYGQLGEPTDTAPETELRIGV</sequence>
<dbReference type="InterPro" id="IPR036291">
    <property type="entry name" value="NAD(P)-bd_dom_sf"/>
</dbReference>
<evidence type="ECO:0000256" key="3">
    <source>
        <dbReference type="ARBA" id="ARBA00022692"/>
    </source>
</evidence>
<dbReference type="Pfam" id="PF01370">
    <property type="entry name" value="Epimerase"/>
    <property type="match status" value="1"/>
</dbReference>
<comment type="subcellular location">
    <subcellularLocation>
        <location evidence="2">Golgi apparatus membrane</location>
        <topology evidence="2">Single-pass type II membrane protein</topology>
    </subcellularLocation>
    <subcellularLocation>
        <location evidence="12">Golgi apparatus</location>
        <location evidence="12">Golgi stack membrane</location>
    </subcellularLocation>
</comment>
<dbReference type="EMBL" id="JAGSXH010000120">
    <property type="protein sequence ID" value="MBS2966081.1"/>
    <property type="molecule type" value="Genomic_DNA"/>
</dbReference>
<protein>
    <submittedName>
        <fullName evidence="14">SDR family oxidoreductase</fullName>
    </submittedName>
</protein>
<keyword evidence="15" id="KW-1185">Reference proteome</keyword>
<dbReference type="GO" id="GO:0033320">
    <property type="term" value="P:UDP-D-xylose biosynthetic process"/>
    <property type="evidence" value="ECO:0007669"/>
    <property type="project" value="UniProtKB-UniPathway"/>
</dbReference>
<evidence type="ECO:0000256" key="6">
    <source>
        <dbReference type="ARBA" id="ARBA00022989"/>
    </source>
</evidence>
<keyword evidence="11" id="KW-0456">Lyase</keyword>
<dbReference type="PANTHER" id="PTHR43078:SF6">
    <property type="entry name" value="UDP-GLUCURONIC ACID DECARBOXYLASE 1"/>
    <property type="match status" value="1"/>
</dbReference>
<dbReference type="CDD" id="cd05230">
    <property type="entry name" value="UGD_SDR_e"/>
    <property type="match status" value="1"/>
</dbReference>
<evidence type="ECO:0000256" key="9">
    <source>
        <dbReference type="ARBA" id="ARBA00023136"/>
    </source>
</evidence>
<reference evidence="14" key="1">
    <citation type="submission" date="2021-04" db="EMBL/GenBank/DDBJ databases">
        <title>Genome based classification of Actinospica acidithermotolerans sp. nov., an actinobacterium isolated from an Indonesian hot spring.</title>
        <authorList>
            <person name="Kusuma A.B."/>
            <person name="Putra K.E."/>
            <person name="Nafisah S."/>
            <person name="Loh J."/>
            <person name="Nouioui I."/>
            <person name="Goodfellow M."/>
        </authorList>
    </citation>
    <scope>NUCLEOTIDE SEQUENCE</scope>
    <source>
        <strain evidence="14">DSM 45618</strain>
    </source>
</reference>
<evidence type="ECO:0000256" key="8">
    <source>
        <dbReference type="ARBA" id="ARBA00023034"/>
    </source>
</evidence>